<dbReference type="GO" id="GO:0016423">
    <property type="term" value="F:tRNA (guanine) methyltransferase activity"/>
    <property type="evidence" value="ECO:0007669"/>
    <property type="project" value="InterPro"/>
</dbReference>
<evidence type="ECO:0000313" key="5">
    <source>
        <dbReference type="EMBL" id="GMM52081.1"/>
    </source>
</evidence>
<organism evidence="5 6">
    <name type="scientific">Starmerella bacillaris</name>
    <name type="common">Yeast</name>
    <name type="synonym">Candida zemplinina</name>
    <dbReference type="NCBI Taxonomy" id="1247836"/>
    <lineage>
        <taxon>Eukaryota</taxon>
        <taxon>Fungi</taxon>
        <taxon>Dikarya</taxon>
        <taxon>Ascomycota</taxon>
        <taxon>Saccharomycotina</taxon>
        <taxon>Dipodascomycetes</taxon>
        <taxon>Dipodascales</taxon>
        <taxon>Trichomonascaceae</taxon>
        <taxon>Starmerella</taxon>
    </lineage>
</organism>
<evidence type="ECO:0000256" key="3">
    <source>
        <dbReference type="SAM" id="MobiDB-lite"/>
    </source>
</evidence>
<evidence type="ECO:0000256" key="1">
    <source>
        <dbReference type="ARBA" id="ARBA00022603"/>
    </source>
</evidence>
<dbReference type="InterPro" id="IPR016024">
    <property type="entry name" value="ARM-type_fold"/>
</dbReference>
<keyword evidence="2" id="KW-0808">Transferase</keyword>
<dbReference type="GO" id="GO:0003723">
    <property type="term" value="F:RNA binding"/>
    <property type="evidence" value="ECO:0007669"/>
    <property type="project" value="InterPro"/>
</dbReference>
<protein>
    <submittedName>
        <fullName evidence="5">tRNA (Guanosine(18)-2'-O)-methyltransferase</fullName>
    </submittedName>
</protein>
<keyword evidence="6" id="KW-1185">Reference proteome</keyword>
<comment type="caution">
    <text evidence="5">The sequence shown here is derived from an EMBL/GenBank/DDBJ whole genome shotgun (WGS) entry which is preliminary data.</text>
</comment>
<feature type="compositionally biased region" description="Basic and acidic residues" evidence="3">
    <location>
        <begin position="17"/>
        <end position="29"/>
    </location>
</feature>
<accession>A0AAV5RKJ7</accession>
<dbReference type="SUPFAM" id="SSF48371">
    <property type="entry name" value="ARM repeat"/>
    <property type="match status" value="1"/>
</dbReference>
<dbReference type="InterPro" id="IPR029026">
    <property type="entry name" value="tRNA_m1G_MTases_N"/>
</dbReference>
<evidence type="ECO:0000259" key="4">
    <source>
        <dbReference type="Pfam" id="PF00588"/>
    </source>
</evidence>
<dbReference type="InterPro" id="IPR044748">
    <property type="entry name" value="Trm3/TARBP1_C"/>
</dbReference>
<reference evidence="5 6" key="1">
    <citation type="journal article" date="2023" name="Elife">
        <title>Identification of key yeast species and microbe-microbe interactions impacting larval growth of Drosophila in the wild.</title>
        <authorList>
            <person name="Mure A."/>
            <person name="Sugiura Y."/>
            <person name="Maeda R."/>
            <person name="Honda K."/>
            <person name="Sakurai N."/>
            <person name="Takahashi Y."/>
            <person name="Watada M."/>
            <person name="Katoh T."/>
            <person name="Gotoh A."/>
            <person name="Gotoh Y."/>
            <person name="Taniguchi I."/>
            <person name="Nakamura K."/>
            <person name="Hayashi T."/>
            <person name="Katayama T."/>
            <person name="Uemura T."/>
            <person name="Hattori Y."/>
        </authorList>
    </citation>
    <scope>NUCLEOTIDE SEQUENCE [LARGE SCALE GENOMIC DNA]</scope>
    <source>
        <strain evidence="5 6">SB-73</strain>
    </source>
</reference>
<dbReference type="InterPro" id="IPR001537">
    <property type="entry name" value="SpoU_MeTrfase"/>
</dbReference>
<dbReference type="SUPFAM" id="SSF75217">
    <property type="entry name" value="alpha/beta knot"/>
    <property type="match status" value="1"/>
</dbReference>
<dbReference type="PANTHER" id="PTHR12029">
    <property type="entry name" value="RNA METHYLTRANSFERASE"/>
    <property type="match status" value="1"/>
</dbReference>
<dbReference type="Proteomes" id="UP001362899">
    <property type="component" value="Unassembled WGS sequence"/>
</dbReference>
<gene>
    <name evidence="5" type="ORF">DASB73_030440</name>
</gene>
<evidence type="ECO:0000313" key="6">
    <source>
        <dbReference type="Proteomes" id="UP001362899"/>
    </source>
</evidence>
<dbReference type="EMBL" id="BTGC01000008">
    <property type="protein sequence ID" value="GMM52081.1"/>
    <property type="molecule type" value="Genomic_DNA"/>
</dbReference>
<dbReference type="CDD" id="cd18091">
    <property type="entry name" value="SpoU-like_TRM3-like"/>
    <property type="match status" value="1"/>
</dbReference>
<keyword evidence="1" id="KW-0489">Methyltransferase</keyword>
<name>A0AAV5RKJ7_STABA</name>
<evidence type="ECO:0000256" key="2">
    <source>
        <dbReference type="ARBA" id="ARBA00022679"/>
    </source>
</evidence>
<feature type="domain" description="tRNA/rRNA methyltransferase SpoU type" evidence="4">
    <location>
        <begin position="1163"/>
        <end position="1305"/>
    </location>
</feature>
<feature type="region of interest" description="Disordered" evidence="3">
    <location>
        <begin position="1"/>
        <end position="34"/>
    </location>
</feature>
<dbReference type="Gene3D" id="3.40.1280.10">
    <property type="match status" value="1"/>
</dbReference>
<dbReference type="InterPro" id="IPR029028">
    <property type="entry name" value="Alpha/beta_knot_MTases"/>
</dbReference>
<dbReference type="Pfam" id="PF00588">
    <property type="entry name" value="SpoU_methylase"/>
    <property type="match status" value="1"/>
</dbReference>
<dbReference type="GO" id="GO:0030488">
    <property type="term" value="P:tRNA methylation"/>
    <property type="evidence" value="ECO:0007669"/>
    <property type="project" value="InterPro"/>
</dbReference>
<proteinExistence type="predicted"/>
<dbReference type="InterPro" id="IPR045330">
    <property type="entry name" value="TRM3/TARBP1"/>
</dbReference>
<sequence length="1322" mass="148524">MGIKIKRYQSSSSSGSHADESSKDNHNSDSKSTSVSTALEQLNLDESILDEAKALIYLAKKSGNYDSVIASAFNSLDTWRASMDSSAREVLLYYMHISKAVCEAIYSKVLDSVHDFEKLELNSISTHEDLVDYNSSESQDEIKGVNSNSSFECYMLLLRFCTQPASADSSLVKILSKLLVVVKNEHLVELLSHVILNQVPLLDQDEREFPFEIISKLVQDPRKSVVASGLRIWLALLNNCTQSKIENVITQNASKYFDLLKVEIGKASKYALKVLMISFENLKQPISTDTLYYNPEENIYMTSWARYASLIEIIGVDTSLHQMTSSLSDLVSLLEPTSVIPTSWMIALINVGINVANTESIRVYTTELILGLSKESLGGLAKEPEFVANVLYQRFLITSSFVVVNNRCLHAEHLEKFTYNYVKACISENVENLKIFFYEIGKYFAQHAHCFEAPRVLIANAFLNSIDLQCLTDHEIVPMISAMKETKLTYNNKAMADLFYDIMKKTLSNSCSEACRDILKTEFLHCKPSSNSVIDKERIWGTEIPGYQPAVIYNCISGSKLTPTDIEGEEIHKNSEELNSFLDRIWNEVYQLGFLTRQCYNNIDLLSSIDATATQPILMFLKSQSTTPTTLIECILPIQKSQWSSVNVEHIRDLLFKELKNPPTLDSQSRILQAYAVEVAFDFLGTTDSYEAVELTFNLFSDMNVRLSALRALSAGGKQMSIDQIDCIWSHIKESGLRIVDRPLHHAFIQFLCQQELNCQNICLEIVEFSSTRKNLLYYLSNELYQKIKRDSENCIQWIYEVFTEIFSFIPSNEYALQLETIVADRFDVYRSSWGPKESEARALAACALNELVASGNTTDKLISYVLEKANLKEPITGSLDNINGHKRVLYYQLLIILIKGAKDESLLSFVVETITLCLDNESNPPCRLHAEWLMSLMILYNYSTSSNSSSLEKQCFAAISTENQALPRVVSSWIRISMLILLCDDEYDLGDFATELVQLLIPCAASNRAVVRHSAVAALFKMSQSNHVPQLYKKLVEGIANLNKQGLQASNYQYDTYLWDVKNVKLGPICGGFLSAHYKYTMPNTLMASDFSEKNSAEVGQCWNAADSCKSAEPKLPDGIKVREDAIAEAVDRTSSSTDFSTHVQTKAASLKVELGVNRTDLIVVATLCDKPVNLGAICRLSDALGAKMLTIKDKNMLKDPNFKSTSLTAEKWLPLSEIGEDELYSFLQTMKTRGYSVIGIEQTDSSKILRPNLMFPSKALLVMGHEKQGIPPEILSLMDGCVEIEQKGYVRSMNIQTATAIVVQAYNNQNSLNYNTLEYK</sequence>
<dbReference type="PANTHER" id="PTHR12029:SF11">
    <property type="entry name" value="METHYLTRANSFERASE TARBP1-RELATED"/>
    <property type="match status" value="1"/>
</dbReference>